<name>A0ABT1PNB1_9ACTN</name>
<dbReference type="NCBIfam" id="NF002367">
    <property type="entry name" value="PRK01346.1-4"/>
    <property type="match status" value="1"/>
</dbReference>
<feature type="active site" description="Proton acceptor; via carboxylate" evidence="4">
    <location>
        <position position="415"/>
    </location>
</feature>
<evidence type="ECO:0000256" key="1">
    <source>
        <dbReference type="ARBA" id="ARBA00009213"/>
    </source>
</evidence>
<feature type="binding site" evidence="4">
    <location>
        <begin position="87"/>
        <end position="89"/>
    </location>
    <ligand>
        <name>acetyl-CoA</name>
        <dbReference type="ChEBI" id="CHEBI:57288"/>
    </ligand>
</feature>
<dbReference type="SUPFAM" id="SSF55718">
    <property type="entry name" value="SCP-like"/>
    <property type="match status" value="1"/>
</dbReference>
<dbReference type="RefSeq" id="WP_255931883.1">
    <property type="nucleotide sequence ID" value="NZ_JANFNH010000048.1"/>
</dbReference>
<protein>
    <submittedName>
        <fullName evidence="6">GNAT family N-acetyltransferase</fullName>
    </submittedName>
</protein>
<dbReference type="InterPro" id="IPR022902">
    <property type="entry name" value="NAcTrfase_Eis"/>
</dbReference>
<dbReference type="InterPro" id="IPR036527">
    <property type="entry name" value="SCP2_sterol-bd_dom_sf"/>
</dbReference>
<keyword evidence="2 4" id="KW-0808">Transferase</keyword>
<feature type="domain" description="N-acetyltransferase" evidence="5">
    <location>
        <begin position="5"/>
        <end position="157"/>
    </location>
</feature>
<reference evidence="6 7" key="1">
    <citation type="submission" date="2022-06" db="EMBL/GenBank/DDBJ databases">
        <title>Draft genome sequence of type strain Streptomyces rubrisoli DSM 42083.</title>
        <authorList>
            <person name="Duangmal K."/>
            <person name="Klaysubun C."/>
        </authorList>
    </citation>
    <scope>NUCLEOTIDE SEQUENCE [LARGE SCALE GENOMIC DNA]</scope>
    <source>
        <strain evidence="6 7">DSM 42083</strain>
    </source>
</reference>
<comment type="caution">
    <text evidence="4">Lacks conserved residue(s) required for the propagation of feature annotation.</text>
</comment>
<dbReference type="EMBL" id="JANFNH010000048">
    <property type="protein sequence ID" value="MCQ4045733.1"/>
    <property type="molecule type" value="Genomic_DNA"/>
</dbReference>
<dbReference type="PANTHER" id="PTHR37817">
    <property type="entry name" value="N-ACETYLTRANSFERASE EIS"/>
    <property type="match status" value="1"/>
</dbReference>
<dbReference type="PANTHER" id="PTHR37817:SF1">
    <property type="entry name" value="N-ACETYLTRANSFERASE EIS"/>
    <property type="match status" value="1"/>
</dbReference>
<keyword evidence="7" id="KW-1185">Reference proteome</keyword>
<dbReference type="InterPro" id="IPR051554">
    <property type="entry name" value="Acetyltransferase_Eis"/>
</dbReference>
<gene>
    <name evidence="6" type="ORF">NON19_27795</name>
</gene>
<evidence type="ECO:0000259" key="5">
    <source>
        <dbReference type="PROSITE" id="PS51186"/>
    </source>
</evidence>
<comment type="subunit">
    <text evidence="4">Homohexamer; trimer of dimers.</text>
</comment>
<dbReference type="Gene3D" id="3.40.630.30">
    <property type="match status" value="2"/>
</dbReference>
<dbReference type="Pfam" id="PF13530">
    <property type="entry name" value="SCP2_2"/>
    <property type="match status" value="1"/>
</dbReference>
<dbReference type="InterPro" id="IPR041380">
    <property type="entry name" value="Acetyltransf_17"/>
</dbReference>
<dbReference type="InterPro" id="IPR000182">
    <property type="entry name" value="GNAT_dom"/>
</dbReference>
<evidence type="ECO:0000313" key="6">
    <source>
        <dbReference type="EMBL" id="MCQ4045733.1"/>
    </source>
</evidence>
<dbReference type="Pfam" id="PF17668">
    <property type="entry name" value="Acetyltransf_17"/>
    <property type="match status" value="1"/>
</dbReference>
<sequence length="415" mass="45370">MSGAIEVRYIEESDYADWVLALRKGFLRPPLATEQDATEIPAILEVEPARTQGAFDDGRCVATFRTMPRELTVPGGGTVPADAVTNVSVTATHRRRGLLSRMMANGLVAAKERGDAVSILIAAEYPIYGRFGYGPATWVTEWAVEISRARLGRLELPDGARIDLVDGAEVRKVGPELHERVRRLTPGAINRTDGFWKQYTGEAPLPWHDWTEPFHAVYRNAAGQVDGLLTYSIADMWDAKLPQCTLTVRKLIATSPEAEGVLWRYAMSVDWVARLQSGLRAPDDLLPLLLGDPRAARVASHSDFMWLRVLDVPAALQARGYLGTGELVLRVRDADGYADGRWRLTASPEGAEVSATTAEPDLTLGAGELGALYLGDESAVRLAALGRVAEHRPGAAARADALLRTPRRPWCPDIF</sequence>
<proteinExistence type="inferred from homology"/>
<dbReference type="PROSITE" id="PS51186">
    <property type="entry name" value="GNAT"/>
    <property type="match status" value="1"/>
</dbReference>
<evidence type="ECO:0000256" key="2">
    <source>
        <dbReference type="ARBA" id="ARBA00022679"/>
    </source>
</evidence>
<accession>A0ABT1PNB1</accession>
<keyword evidence="3 4" id="KW-0012">Acyltransferase</keyword>
<dbReference type="SUPFAM" id="SSF55729">
    <property type="entry name" value="Acyl-CoA N-acyltransferases (Nat)"/>
    <property type="match status" value="1"/>
</dbReference>
<dbReference type="InterPro" id="IPR025559">
    <property type="entry name" value="Eis_dom"/>
</dbReference>
<dbReference type="Gene3D" id="3.30.1050.10">
    <property type="entry name" value="SCP2 sterol-binding domain"/>
    <property type="match status" value="1"/>
</dbReference>
<dbReference type="InterPro" id="IPR016181">
    <property type="entry name" value="Acyl_CoA_acyltransferase"/>
</dbReference>
<comment type="similarity">
    <text evidence="1 4">Belongs to the acetyltransferase Eis family.</text>
</comment>
<feature type="binding site" evidence="4">
    <location>
        <begin position="95"/>
        <end position="100"/>
    </location>
    <ligand>
        <name>acetyl-CoA</name>
        <dbReference type="ChEBI" id="CHEBI:57288"/>
    </ligand>
</feature>
<evidence type="ECO:0000313" key="7">
    <source>
        <dbReference type="Proteomes" id="UP001206206"/>
    </source>
</evidence>
<dbReference type="Proteomes" id="UP001206206">
    <property type="component" value="Unassembled WGS sequence"/>
</dbReference>
<organism evidence="6 7">
    <name type="scientific">Streptantibioticus rubrisoli</name>
    <dbReference type="NCBI Taxonomy" id="1387313"/>
    <lineage>
        <taxon>Bacteria</taxon>
        <taxon>Bacillati</taxon>
        <taxon>Actinomycetota</taxon>
        <taxon>Actinomycetes</taxon>
        <taxon>Kitasatosporales</taxon>
        <taxon>Streptomycetaceae</taxon>
        <taxon>Streptantibioticus</taxon>
    </lineage>
</organism>
<evidence type="ECO:0000256" key="4">
    <source>
        <dbReference type="HAMAP-Rule" id="MF_01812"/>
    </source>
</evidence>
<evidence type="ECO:0000256" key="3">
    <source>
        <dbReference type="ARBA" id="ARBA00023315"/>
    </source>
</evidence>
<dbReference type="Pfam" id="PF13527">
    <property type="entry name" value="Acetyltransf_9"/>
    <property type="match status" value="1"/>
</dbReference>
<comment type="caution">
    <text evidence="6">The sequence shown here is derived from an EMBL/GenBank/DDBJ whole genome shotgun (WGS) entry which is preliminary data.</text>
</comment>
<feature type="active site" description="Proton donor" evidence="4">
    <location>
        <position position="128"/>
    </location>
</feature>
<dbReference type="HAMAP" id="MF_01812">
    <property type="entry name" value="Eis"/>
    <property type="match status" value="1"/>
</dbReference>